<gene>
    <name evidence="1" type="ORF">LCGC14_2933650</name>
</gene>
<dbReference type="AlphaFoldDB" id="A0A0F8XKP4"/>
<organism evidence="1">
    <name type="scientific">marine sediment metagenome</name>
    <dbReference type="NCBI Taxonomy" id="412755"/>
    <lineage>
        <taxon>unclassified sequences</taxon>
        <taxon>metagenomes</taxon>
        <taxon>ecological metagenomes</taxon>
    </lineage>
</organism>
<proteinExistence type="predicted"/>
<evidence type="ECO:0000313" key="1">
    <source>
        <dbReference type="EMBL" id="KKK69478.1"/>
    </source>
</evidence>
<protein>
    <submittedName>
        <fullName evidence="1">Uncharacterized protein</fullName>
    </submittedName>
</protein>
<accession>A0A0F8XKP4</accession>
<name>A0A0F8XKP4_9ZZZZ</name>
<sequence>AKRGAGGYNSVTWRESQLLTCATNTLQAQERKVFCNAPEALYILAGLKAQICPSRQYHKSRKATGITSENLFKKFPDFEGALLVWFDKGIRPHLFTPEQLNQICTVVPIVEALQQAKRSGIGASTFQAPTTGGFQPFGTPRRF</sequence>
<dbReference type="EMBL" id="LAZR01058630">
    <property type="protein sequence ID" value="KKK69478.1"/>
    <property type="molecule type" value="Genomic_DNA"/>
</dbReference>
<comment type="caution">
    <text evidence="1">The sequence shown here is derived from an EMBL/GenBank/DDBJ whole genome shotgun (WGS) entry which is preliminary data.</text>
</comment>
<reference evidence="1" key="1">
    <citation type="journal article" date="2015" name="Nature">
        <title>Complex archaea that bridge the gap between prokaryotes and eukaryotes.</title>
        <authorList>
            <person name="Spang A."/>
            <person name="Saw J.H."/>
            <person name="Jorgensen S.L."/>
            <person name="Zaremba-Niedzwiedzka K."/>
            <person name="Martijn J."/>
            <person name="Lind A.E."/>
            <person name="van Eijk R."/>
            <person name="Schleper C."/>
            <person name="Guy L."/>
            <person name="Ettema T.J."/>
        </authorList>
    </citation>
    <scope>NUCLEOTIDE SEQUENCE</scope>
</reference>
<feature type="non-terminal residue" evidence="1">
    <location>
        <position position="1"/>
    </location>
</feature>